<keyword evidence="8" id="KW-0227">DNA damage</keyword>
<evidence type="ECO:0000256" key="8">
    <source>
        <dbReference type="ARBA" id="ARBA00022763"/>
    </source>
</evidence>
<evidence type="ECO:0000256" key="13">
    <source>
        <dbReference type="ARBA" id="ARBA00023295"/>
    </source>
</evidence>
<evidence type="ECO:0000313" key="15">
    <source>
        <dbReference type="EMBL" id="AFV76934.1"/>
    </source>
</evidence>
<proteinExistence type="inferred from homology"/>
<organism evidence="15 16">
    <name type="scientific">Thermus oshimai JL-2</name>
    <dbReference type="NCBI Taxonomy" id="751945"/>
    <lineage>
        <taxon>Bacteria</taxon>
        <taxon>Thermotogati</taxon>
        <taxon>Deinococcota</taxon>
        <taxon>Deinococci</taxon>
        <taxon>Thermales</taxon>
        <taxon>Thermaceae</taxon>
        <taxon>Thermus</taxon>
    </lineage>
</organism>
<feature type="domain" description="HhH-GPD" evidence="14">
    <location>
        <begin position="34"/>
        <end position="176"/>
    </location>
</feature>
<dbReference type="Gene3D" id="1.10.340.30">
    <property type="entry name" value="Hypothetical protein, domain 2"/>
    <property type="match status" value="1"/>
</dbReference>
<dbReference type="GO" id="GO:0051539">
    <property type="term" value="F:4 iron, 4 sulfur cluster binding"/>
    <property type="evidence" value="ECO:0007669"/>
    <property type="project" value="UniProtKB-KW"/>
</dbReference>
<dbReference type="GO" id="GO:0046872">
    <property type="term" value="F:metal ion binding"/>
    <property type="evidence" value="ECO:0007669"/>
    <property type="project" value="UniProtKB-KW"/>
</dbReference>
<dbReference type="EMBL" id="CP003249">
    <property type="protein sequence ID" value="AFV76934.1"/>
    <property type="molecule type" value="Genomic_DNA"/>
</dbReference>
<dbReference type="GO" id="GO:0035485">
    <property type="term" value="F:adenine/guanine mispair binding"/>
    <property type="evidence" value="ECO:0007669"/>
    <property type="project" value="TreeGrafter"/>
</dbReference>
<dbReference type="HOGENOM" id="CLU_012862_0_2_0"/>
<dbReference type="KEGG" id="tos:Theos_1925"/>
<dbReference type="Gene3D" id="1.10.1670.10">
    <property type="entry name" value="Helix-hairpin-Helix base-excision DNA repair enzymes (C-terminal)"/>
    <property type="match status" value="1"/>
</dbReference>
<dbReference type="InterPro" id="IPR044298">
    <property type="entry name" value="MIG/MutY"/>
</dbReference>
<evidence type="ECO:0000256" key="7">
    <source>
        <dbReference type="ARBA" id="ARBA00022723"/>
    </source>
</evidence>
<evidence type="ECO:0000256" key="2">
    <source>
        <dbReference type="ARBA" id="ARBA00001966"/>
    </source>
</evidence>
<evidence type="ECO:0000256" key="5">
    <source>
        <dbReference type="ARBA" id="ARBA00022023"/>
    </source>
</evidence>
<comment type="catalytic activity">
    <reaction evidence="1">
        <text>Hydrolyzes free adenine bases from 7,8-dihydro-8-oxoguanine:adenine mismatched double-stranded DNA, leaving an apurinic site.</text>
        <dbReference type="EC" id="3.2.2.31"/>
    </reaction>
</comment>
<evidence type="ECO:0000259" key="14">
    <source>
        <dbReference type="SMART" id="SM00478"/>
    </source>
</evidence>
<dbReference type="STRING" id="751945.Theos_1925"/>
<keyword evidence="16" id="KW-1185">Reference proteome</keyword>
<dbReference type="GO" id="GO:0000701">
    <property type="term" value="F:purine-specific mismatch base pair DNA N-glycosylase activity"/>
    <property type="evidence" value="ECO:0007669"/>
    <property type="project" value="UniProtKB-EC"/>
</dbReference>
<evidence type="ECO:0000256" key="6">
    <source>
        <dbReference type="ARBA" id="ARBA00022485"/>
    </source>
</evidence>
<sequence length="323" mass="36301">MLQEALLAWYEGAKRPLPWRGEKDPYRILLSEVLLQQTRVEQAVPYYRRFLERFPTLKALREASLEEVLRVWAGVGYYRRAEHLHRVSQAAETLPRSYEELKELPGLGPYTAAAVASMAFGERVAAVDGNVRRVLARLFALESPTPKALQALAQALLPEEGDPGVWNQALMELGATVCRPKRPLCPACPLGAFCQGQKAPERYPKARARAKREERLAALVLWGRKGVYLEPQKGRFQGLYGVPTFPEEELGARARAFGVEPSYVGEVRHELTHRRLFLRVYAALWEGEGVDPKAKPLPKLTEKVLRQAEAFLAHAGVVPFQDA</sequence>
<dbReference type="InterPro" id="IPR023170">
    <property type="entry name" value="HhH_base_excis_C"/>
</dbReference>
<keyword evidence="12" id="KW-0234">DNA repair</keyword>
<evidence type="ECO:0000256" key="4">
    <source>
        <dbReference type="ARBA" id="ARBA00012045"/>
    </source>
</evidence>
<evidence type="ECO:0000313" key="16">
    <source>
        <dbReference type="Proteomes" id="UP000000211"/>
    </source>
</evidence>
<evidence type="ECO:0000256" key="1">
    <source>
        <dbReference type="ARBA" id="ARBA00000843"/>
    </source>
</evidence>
<evidence type="ECO:0000256" key="9">
    <source>
        <dbReference type="ARBA" id="ARBA00022801"/>
    </source>
</evidence>
<keyword evidence="11" id="KW-0411">Iron-sulfur</keyword>
<dbReference type="eggNOG" id="COG1194">
    <property type="taxonomic scope" value="Bacteria"/>
</dbReference>
<dbReference type="InterPro" id="IPR004035">
    <property type="entry name" value="Endouclease-III_FeS-bd_BS"/>
</dbReference>
<dbReference type="CDD" id="cd00056">
    <property type="entry name" value="ENDO3c"/>
    <property type="match status" value="1"/>
</dbReference>
<keyword evidence="7" id="KW-0479">Metal-binding</keyword>
<dbReference type="GO" id="GO:0034039">
    <property type="term" value="F:8-oxo-7,8-dihydroguanine DNA N-glycosylase activity"/>
    <property type="evidence" value="ECO:0007669"/>
    <property type="project" value="TreeGrafter"/>
</dbReference>
<dbReference type="SMART" id="SM00478">
    <property type="entry name" value="ENDO3c"/>
    <property type="match status" value="1"/>
</dbReference>
<protein>
    <recommendedName>
        <fullName evidence="5">Adenine DNA glycosylase</fullName>
        <ecNumber evidence="4">3.2.2.31</ecNumber>
    </recommendedName>
</protein>
<name>K7R7G7_THEOS</name>
<keyword evidence="13" id="KW-0326">Glycosidase</keyword>
<dbReference type="SUPFAM" id="SSF55811">
    <property type="entry name" value="Nudix"/>
    <property type="match status" value="1"/>
</dbReference>
<keyword evidence="10" id="KW-0408">Iron</keyword>
<keyword evidence="6" id="KW-0004">4Fe-4S</keyword>
<dbReference type="Pfam" id="PF00730">
    <property type="entry name" value="HhH-GPD"/>
    <property type="match status" value="1"/>
</dbReference>
<dbReference type="EC" id="3.2.2.31" evidence="4"/>
<dbReference type="InterPro" id="IPR011257">
    <property type="entry name" value="DNA_glycosylase"/>
</dbReference>
<comment type="similarity">
    <text evidence="3">Belongs to the Nth/MutY family.</text>
</comment>
<dbReference type="GO" id="GO:0006284">
    <property type="term" value="P:base-excision repair"/>
    <property type="evidence" value="ECO:0007669"/>
    <property type="project" value="InterPro"/>
</dbReference>
<dbReference type="PANTHER" id="PTHR42944:SF1">
    <property type="entry name" value="ADENINE DNA GLYCOSYLASE"/>
    <property type="match status" value="1"/>
</dbReference>
<evidence type="ECO:0000256" key="10">
    <source>
        <dbReference type="ARBA" id="ARBA00023004"/>
    </source>
</evidence>
<reference evidence="15 16" key="1">
    <citation type="journal article" date="2013" name="Genome Announc.">
        <title>Whole Genome Sequencing of Thermus oshimai JL-2 and Thermus thermophilus JL-18, Incomplete Denitrifiers from the United States Great Basin.</title>
        <authorList>
            <person name="Murugapiran S.K."/>
            <person name="Huntemann M."/>
            <person name="Wei C.L."/>
            <person name="Han J."/>
            <person name="Detter J.C."/>
            <person name="Han C.S."/>
            <person name="Erkkila T.H."/>
            <person name="Teshima H."/>
            <person name="Chen A."/>
            <person name="Kyrpides N."/>
            <person name="Mavrommatis K."/>
            <person name="Markowitz V."/>
            <person name="Szeto E."/>
            <person name="Ivanova N."/>
            <person name="Pagani I."/>
            <person name="Lam J."/>
            <person name="McDonald A.I."/>
            <person name="Dodsworth J.A."/>
            <person name="Pati A."/>
            <person name="Goodwin L."/>
            <person name="Peters L."/>
            <person name="Pitluck S."/>
            <person name="Woyke T."/>
            <person name="Hedlund B.P."/>
        </authorList>
    </citation>
    <scope>NUCLEOTIDE SEQUENCE</scope>
    <source>
        <strain evidence="15 16">JL-2</strain>
    </source>
</reference>
<dbReference type="AlphaFoldDB" id="K7R7G7"/>
<dbReference type="GO" id="GO:0032357">
    <property type="term" value="F:oxidized purine DNA binding"/>
    <property type="evidence" value="ECO:0007669"/>
    <property type="project" value="TreeGrafter"/>
</dbReference>
<evidence type="ECO:0000256" key="12">
    <source>
        <dbReference type="ARBA" id="ARBA00023204"/>
    </source>
</evidence>
<dbReference type="Pfam" id="PF00633">
    <property type="entry name" value="HHH"/>
    <property type="match status" value="1"/>
</dbReference>
<dbReference type="InterPro" id="IPR003265">
    <property type="entry name" value="HhH-GPD_domain"/>
</dbReference>
<dbReference type="PATRIC" id="fig|751945.3.peg.1882"/>
<dbReference type="SUPFAM" id="SSF48150">
    <property type="entry name" value="DNA-glycosylase"/>
    <property type="match status" value="1"/>
</dbReference>
<dbReference type="GO" id="GO:0006298">
    <property type="term" value="P:mismatch repair"/>
    <property type="evidence" value="ECO:0007669"/>
    <property type="project" value="TreeGrafter"/>
</dbReference>
<dbReference type="InterPro" id="IPR000445">
    <property type="entry name" value="HhH_motif"/>
</dbReference>
<comment type="cofactor">
    <cofactor evidence="2">
        <name>[4Fe-4S] cluster</name>
        <dbReference type="ChEBI" id="CHEBI:49883"/>
    </cofactor>
</comment>
<evidence type="ECO:0000256" key="11">
    <source>
        <dbReference type="ARBA" id="ARBA00023014"/>
    </source>
</evidence>
<evidence type="ECO:0000256" key="3">
    <source>
        <dbReference type="ARBA" id="ARBA00008343"/>
    </source>
</evidence>
<dbReference type="InterPro" id="IPR015797">
    <property type="entry name" value="NUDIX_hydrolase-like_dom_sf"/>
</dbReference>
<accession>K7R7G7</accession>
<keyword evidence="9" id="KW-0378">Hydrolase</keyword>
<gene>
    <name evidence="15" type="ORF">Theos_1925</name>
</gene>
<dbReference type="PROSITE" id="PS00764">
    <property type="entry name" value="ENDONUCLEASE_III_1"/>
    <property type="match status" value="1"/>
</dbReference>
<dbReference type="Proteomes" id="UP000000211">
    <property type="component" value="Chromosome"/>
</dbReference>
<dbReference type="PANTHER" id="PTHR42944">
    <property type="entry name" value="ADENINE DNA GLYCOSYLASE"/>
    <property type="match status" value="1"/>
</dbReference>